<dbReference type="RefSeq" id="WP_099644131.1">
    <property type="nucleotide sequence ID" value="NZ_NKHF01000151.1"/>
</dbReference>
<dbReference type="Proteomes" id="UP000228621">
    <property type="component" value="Unassembled WGS sequence"/>
</dbReference>
<evidence type="ECO:0000256" key="2">
    <source>
        <dbReference type="SAM" id="MobiDB-lite"/>
    </source>
</evidence>
<accession>A0A2A5JK34</accession>
<feature type="coiled-coil region" evidence="1">
    <location>
        <begin position="851"/>
        <end position="881"/>
    </location>
</feature>
<feature type="region of interest" description="Disordered" evidence="2">
    <location>
        <begin position="1119"/>
        <end position="1160"/>
    </location>
</feature>
<feature type="domain" description="DUF637" evidence="3">
    <location>
        <begin position="665"/>
        <end position="845"/>
    </location>
</feature>
<organism evidence="4 5">
    <name type="scientific">Pseudoalteromonas piscicida</name>
    <dbReference type="NCBI Taxonomy" id="43662"/>
    <lineage>
        <taxon>Bacteria</taxon>
        <taxon>Pseudomonadati</taxon>
        <taxon>Pseudomonadota</taxon>
        <taxon>Gammaproteobacteria</taxon>
        <taxon>Alteromonadales</taxon>
        <taxon>Pseudoalteromonadaceae</taxon>
        <taxon>Pseudoalteromonas</taxon>
    </lineage>
</organism>
<comment type="caution">
    <text evidence="4">The sequence shown here is derived from an EMBL/GenBank/DDBJ whole genome shotgun (WGS) entry which is preliminary data.</text>
</comment>
<feature type="compositionally biased region" description="Basic and acidic residues" evidence="2">
    <location>
        <begin position="1119"/>
        <end position="1131"/>
    </location>
</feature>
<gene>
    <name evidence="4" type="ORF">CEX98_22130</name>
</gene>
<evidence type="ECO:0000259" key="3">
    <source>
        <dbReference type="Pfam" id="PF04830"/>
    </source>
</evidence>
<dbReference type="EMBL" id="NKHF01000151">
    <property type="protein sequence ID" value="PCK29571.1"/>
    <property type="molecule type" value="Genomic_DNA"/>
</dbReference>
<dbReference type="OrthoDB" id="5697613at2"/>
<proteinExistence type="predicted"/>
<protein>
    <recommendedName>
        <fullName evidence="3">DUF637 domain-containing protein</fullName>
    </recommendedName>
</protein>
<reference evidence="5" key="1">
    <citation type="journal article" date="2019" name="Genome Announc.">
        <title>Draft Genome Sequence of Pseudoalteromonas piscicida Strain 36Y ROTHPW, an Hypersaline Seawater Isolate from the South Coast of Sonora, Mexico.</title>
        <authorList>
            <person name="Sanchez-Diaz R."/>
            <person name="Molina-Garza Z.J."/>
            <person name="Cruz-Suarez L.E."/>
            <person name="Selvin J."/>
            <person name="Kiran G.S."/>
            <person name="Ibarra-Gamez J.C."/>
            <person name="Gomez-Gil B."/>
            <person name="Galaviz-Silva L."/>
        </authorList>
    </citation>
    <scope>NUCLEOTIDE SEQUENCE [LARGE SCALE GENOMIC DNA]</scope>
    <source>
        <strain evidence="5">36Y_RITHPW</strain>
    </source>
</reference>
<name>A0A2A5JK34_PSEO7</name>
<dbReference type="AlphaFoldDB" id="A0A2A5JK34"/>
<keyword evidence="1" id="KW-0175">Coiled coil</keyword>
<dbReference type="GO" id="GO:0003824">
    <property type="term" value="F:catalytic activity"/>
    <property type="evidence" value="ECO:0007669"/>
    <property type="project" value="UniProtKB-ARBA"/>
</dbReference>
<evidence type="ECO:0000256" key="1">
    <source>
        <dbReference type="SAM" id="Coils"/>
    </source>
</evidence>
<evidence type="ECO:0000313" key="5">
    <source>
        <dbReference type="Proteomes" id="UP000228621"/>
    </source>
</evidence>
<dbReference type="InterPro" id="IPR006915">
    <property type="entry name" value="DUF637_hemagglutn_put"/>
</dbReference>
<feature type="compositionally biased region" description="Polar residues" evidence="2">
    <location>
        <begin position="1144"/>
        <end position="1156"/>
    </location>
</feature>
<evidence type="ECO:0000313" key="4">
    <source>
        <dbReference type="EMBL" id="PCK29571.1"/>
    </source>
</evidence>
<keyword evidence="5" id="KW-1185">Reference proteome</keyword>
<sequence>MDINTLYPEEKHYQRWHRLTSFLLVCVFVLQATLPTVAIAAQLLNDQQIEAELSGTLQFQRAASHDNVLYRKIEYVEQPSSGMYGLKAFHDKLKDQYPHLLPAPQIIPLINSGLTVIIPFHSLGKPVGDNYVQSRLVRSQIFSLLGKQLINEETHGHNETTQIRRLYENALKFALLKKKKYGDVLDGSDHGFDMVWPEYRVIRGERVVVPVVYLTKATTDNNKVDAHVVQFTGNRVTWKDIEVNGQKLLLGRNTILESMNDLVNVGGEISSSGNLNLHVHGTLVNASGALKAVDNVSILANNVEHKTLVHRYSDQSSTGFYLTEYLDSPATILAQNGDIRLRTHGDIRVRGASFLAPNGSIKLQAYGDISVEAIALNSGREAQQGKNYYRRTSVGIVQSELSAQDAIKLMAQGKVTLNATKISSDQGAIEILAQQGVYIVDEQSQYQSHRKTKYSRVSQEIRQFQTVAIRSALEAGKDVVIASEYGDITLRAAKIKSQDGTRISASNGKVNFLLTKEQDHYFKHRVRKSLFKIKTETIQDEVETAAYNEIVGGVKVHATHGLTLELGQYEGESLTQTLDKFASNSELSWMGQIYNDPRFSNNLDIVYKELHELHIHKKTSNLSPAAMAIIAIAVSVAMGPAGAGWTGSGVNAIGPALNGMIPAAAMQAGAITLTTQAATGLASGKGIGGTLESMLQEDSIRSLATSMATAGVLNSGALKDLNFFNNAEAGSGFFASQQAIDIAQQATQAVIDSAVSAGISTIINGGDFGDFKGQFLGSLKSYAIAELGKQLASEIGDAVHSDPPKINQVTRYLAHAGVGCLTGTLTAAASNSDKGLGCSSGAGGAVVGELVADAHKEISSYSELEKELKNKDKKLQQLLGVEGVDDINSLTPAQMQTLEDNLMALGNLDYSKAKLMQLQSEGVDLAKLGAGLAAFIAGGEVNIAANAGANAAENNGFWFVLQGAYLLWKAYDAIEAARNVIAIGKRLNKVKNLPAGQRAAARNELIMELGFTLLGDVVLGQAPEVVLKKVKQLANKTTIGAELSLQLDQVIDSIERKVDFKVAGYAPANYNNPDQTAPGGYSDSGIRGHDTLKKSVIPRDKYTPAEWSLLKHNASAHTVERHGPHVTDEHLKHRASTGVAPDNSRIQRPPQLSSKFGSDEALKESLQKAAPTGELFKQALTLNKDAQSVIAISFDAGKSMGHGYKKVNGQMQKVSNLTKVVVRYKKDNNGVWYINTMYPSDKGVNPN</sequence>
<dbReference type="Pfam" id="PF04830">
    <property type="entry name" value="DUF637"/>
    <property type="match status" value="1"/>
</dbReference>